<dbReference type="InParanoid" id="A0A1B4XC44"/>
<evidence type="ECO:0000313" key="1">
    <source>
        <dbReference type="EMBL" id="BAV32346.1"/>
    </source>
</evidence>
<name>A0A1B4XC44_9GAMM</name>
<dbReference type="SUPFAM" id="SSF54909">
    <property type="entry name" value="Dimeric alpha+beta barrel"/>
    <property type="match status" value="1"/>
</dbReference>
<dbReference type="OrthoDB" id="6369070at2"/>
<dbReference type="Proteomes" id="UP000243180">
    <property type="component" value="Chromosome"/>
</dbReference>
<evidence type="ECO:0000313" key="2">
    <source>
        <dbReference type="Proteomes" id="UP000243180"/>
    </source>
</evidence>
<dbReference type="KEGG" id="slim:SCL_0021"/>
<proteinExistence type="predicted"/>
<protein>
    <recommendedName>
        <fullName evidence="3">EthD domain-containing protein</fullName>
    </recommendedName>
</protein>
<keyword evidence="2" id="KW-1185">Reference proteome</keyword>
<dbReference type="EMBL" id="AP014879">
    <property type="protein sequence ID" value="BAV32346.1"/>
    <property type="molecule type" value="Genomic_DNA"/>
</dbReference>
<sequence length="121" mass="13972">MIRFINCVRRRADISSEEFRQFWNDPKFDALIGRVMTYTGATGHVKDLTLMVEANVLMREWRGGAALPFDGVLEYSWKNASQLHSVLNSEQCGVLMQAMLEYQKQFVDLEHSCAFFTEAKE</sequence>
<dbReference type="AlphaFoldDB" id="A0A1B4XC44"/>
<dbReference type="InterPro" id="IPR011008">
    <property type="entry name" value="Dimeric_a/b-barrel"/>
</dbReference>
<dbReference type="Gene3D" id="3.30.70.100">
    <property type="match status" value="1"/>
</dbReference>
<accession>A0A1B4XC44</accession>
<evidence type="ECO:0008006" key="3">
    <source>
        <dbReference type="Google" id="ProtNLM"/>
    </source>
</evidence>
<reference evidence="1 2" key="1">
    <citation type="submission" date="2015-05" db="EMBL/GenBank/DDBJ databases">
        <title>Complete genome sequence of a sulfur-oxidizing gammaproteobacterium strain HA5.</title>
        <authorList>
            <person name="Miura A."/>
            <person name="Kojima H."/>
            <person name="Fukui M."/>
        </authorList>
    </citation>
    <scope>NUCLEOTIDE SEQUENCE [LARGE SCALE GENOMIC DNA]</scope>
    <source>
        <strain evidence="1 2">HA5</strain>
    </source>
</reference>
<dbReference type="RefSeq" id="WP_096359033.1">
    <property type="nucleotide sequence ID" value="NZ_AP014879.1"/>
</dbReference>
<gene>
    <name evidence="1" type="ORF">SCL_0021</name>
</gene>
<organism evidence="1 2">
    <name type="scientific">Sulfuricaulis limicola</name>
    <dbReference type="NCBI Taxonomy" id="1620215"/>
    <lineage>
        <taxon>Bacteria</taxon>
        <taxon>Pseudomonadati</taxon>
        <taxon>Pseudomonadota</taxon>
        <taxon>Gammaproteobacteria</taxon>
        <taxon>Acidiferrobacterales</taxon>
        <taxon>Acidiferrobacteraceae</taxon>
        <taxon>Sulfuricaulis</taxon>
    </lineage>
</organism>